<evidence type="ECO:0000256" key="5">
    <source>
        <dbReference type="ARBA" id="ARBA00047644"/>
    </source>
</evidence>
<dbReference type="InterPro" id="IPR016161">
    <property type="entry name" value="Ald_DH/histidinol_DH"/>
</dbReference>
<dbReference type="EMBL" id="CAJNOU010000825">
    <property type="protein sequence ID" value="CAF1096494.1"/>
    <property type="molecule type" value="Genomic_DNA"/>
</dbReference>
<dbReference type="EMBL" id="CAJNOO010001035">
    <property type="protein sequence ID" value="CAF1083474.1"/>
    <property type="molecule type" value="Genomic_DNA"/>
</dbReference>
<dbReference type="AlphaFoldDB" id="A0A814NPA7"/>
<evidence type="ECO:0000313" key="10">
    <source>
        <dbReference type="EMBL" id="CAF3729852.1"/>
    </source>
</evidence>
<dbReference type="InterPro" id="IPR015590">
    <property type="entry name" value="Aldehyde_DH_dom"/>
</dbReference>
<keyword evidence="3" id="KW-0560">Oxidoreductase</keyword>
<evidence type="ECO:0000313" key="9">
    <source>
        <dbReference type="EMBL" id="CAF1096494.1"/>
    </source>
</evidence>
<dbReference type="PANTHER" id="PTHR43866">
    <property type="entry name" value="MALONATE-SEMIALDEHYDE DEHYDROGENASE"/>
    <property type="match status" value="1"/>
</dbReference>
<dbReference type="FunFam" id="3.40.605.10:FF:000003">
    <property type="entry name" value="Methylmalonate-semialdehyde dehydrogenase [acylating]"/>
    <property type="match status" value="1"/>
</dbReference>
<gene>
    <name evidence="10" type="ORF">FNK824_LOCUS11024</name>
    <name evidence="11" type="ORF">OTI717_LOCUS15509</name>
    <name evidence="8" type="ORF">RFH988_LOCUS18421</name>
    <name evidence="9" type="ORF">SEV965_LOCUS15642</name>
</gene>
<dbReference type="NCBIfam" id="TIGR01722">
    <property type="entry name" value="MMSDH"/>
    <property type="match status" value="1"/>
</dbReference>
<dbReference type="EC" id="1.2.1.27" evidence="2"/>
<dbReference type="CDD" id="cd07085">
    <property type="entry name" value="ALDH_F6_MMSDH"/>
    <property type="match status" value="1"/>
</dbReference>
<evidence type="ECO:0000259" key="7">
    <source>
        <dbReference type="Pfam" id="PF00171"/>
    </source>
</evidence>
<comment type="similarity">
    <text evidence="1">Belongs to the aldehyde dehydrogenase family.</text>
</comment>
<dbReference type="InterPro" id="IPR016160">
    <property type="entry name" value="Ald_DH_CS_CYS"/>
</dbReference>
<dbReference type="EMBL" id="CAJOAX010001839">
    <property type="protein sequence ID" value="CAF3749741.1"/>
    <property type="molecule type" value="Genomic_DNA"/>
</dbReference>
<evidence type="ECO:0000256" key="1">
    <source>
        <dbReference type="ARBA" id="ARBA00009986"/>
    </source>
</evidence>
<evidence type="ECO:0000313" key="11">
    <source>
        <dbReference type="EMBL" id="CAF3749741.1"/>
    </source>
</evidence>
<comment type="catalytic activity">
    <reaction evidence="5">
        <text>2-methyl-3-oxopropanoate + NAD(+) + CoA + H2O = propanoyl-CoA + hydrogencarbonate + NADH + H(+)</text>
        <dbReference type="Rhea" id="RHEA:20804"/>
        <dbReference type="ChEBI" id="CHEBI:15377"/>
        <dbReference type="ChEBI" id="CHEBI:15378"/>
        <dbReference type="ChEBI" id="CHEBI:17544"/>
        <dbReference type="ChEBI" id="CHEBI:57287"/>
        <dbReference type="ChEBI" id="CHEBI:57392"/>
        <dbReference type="ChEBI" id="CHEBI:57540"/>
        <dbReference type="ChEBI" id="CHEBI:57700"/>
        <dbReference type="ChEBI" id="CHEBI:57945"/>
        <dbReference type="EC" id="1.2.1.27"/>
    </reaction>
    <physiologicalReaction direction="left-to-right" evidence="5">
        <dbReference type="Rhea" id="RHEA:20805"/>
    </physiologicalReaction>
</comment>
<evidence type="ECO:0000313" key="12">
    <source>
        <dbReference type="Proteomes" id="UP000663889"/>
    </source>
</evidence>
<evidence type="ECO:0000256" key="2">
    <source>
        <dbReference type="ARBA" id="ARBA00013048"/>
    </source>
</evidence>
<dbReference type="InterPro" id="IPR016162">
    <property type="entry name" value="Ald_DH_N"/>
</dbReference>
<dbReference type="Pfam" id="PF00171">
    <property type="entry name" value="Aldedh"/>
    <property type="match status" value="1"/>
</dbReference>
<feature type="domain" description="Aldehyde dehydrogenase" evidence="7">
    <location>
        <begin position="48"/>
        <end position="510"/>
    </location>
</feature>
<name>A0A814NPA7_9BILA</name>
<organism evidence="9 12">
    <name type="scientific">Rotaria sordida</name>
    <dbReference type="NCBI Taxonomy" id="392033"/>
    <lineage>
        <taxon>Eukaryota</taxon>
        <taxon>Metazoa</taxon>
        <taxon>Spiralia</taxon>
        <taxon>Gnathifera</taxon>
        <taxon>Rotifera</taxon>
        <taxon>Eurotatoria</taxon>
        <taxon>Bdelloidea</taxon>
        <taxon>Philodinida</taxon>
        <taxon>Philodinidae</taxon>
        <taxon>Rotaria</taxon>
    </lineage>
</organism>
<proteinExistence type="inferred from homology"/>
<sequence>MINFSSRCGSLFQTTGVKTLTTSNWIRCTSASSKPPTVKNWINGRAVESKTNDWIELTNPSTNEVIGLVPKSTQAEMNEAVESCKEAFRTWSKTTILQRQQVMFRYQDLIKKNLKKVAANISKEQGKTLTDAEGSCLRGLQVVESCCSVTFLQTGETMHSIAKDMDIHSYRVPLGVCAGIAPFNFPAMIPLWMFPVATVCGNTMLMKPSEQDPGACMMLVELAKEAGLPDGVVNCIHGQHEAVTFICDHPDIRAISFVGSDTAGNYIYERGSKNGKRVQCNMGAKNHGVIMPDANKEQALNQLVGAAFGAAGQRCMALSTAIFVGKAREWIPELVERSKKLRISAGYEAGADLGPVISKKAKDRVLQLVETGINEGAKLVLDGRNVKVPGYENGNFVGPTILHDVKPNMTCYKEEIFGPVLVSMSVDTLDEAIKIINDNPYGNGTAIFTTNGATARKFTQEIDVGQIGVNVPIPVPLPMFSFTGSRGSFRGDTNFYGRNGMNFYTQLKTVTSAWRQEDATPVDVQMSMPTM</sequence>
<dbReference type="PANTHER" id="PTHR43866:SF3">
    <property type="entry name" value="METHYLMALONATE-SEMIALDEHYDE DEHYDROGENASE [ACYLATING], MITOCHONDRIAL"/>
    <property type="match status" value="1"/>
</dbReference>
<dbReference type="Proteomes" id="UP000663889">
    <property type="component" value="Unassembled WGS sequence"/>
</dbReference>
<dbReference type="EMBL" id="CAJOBE010001279">
    <property type="protein sequence ID" value="CAF3729852.1"/>
    <property type="molecule type" value="Genomic_DNA"/>
</dbReference>
<dbReference type="InterPro" id="IPR010061">
    <property type="entry name" value="MeMal-semiAld_DH"/>
</dbReference>
<evidence type="ECO:0000313" key="8">
    <source>
        <dbReference type="EMBL" id="CAF1083474.1"/>
    </source>
</evidence>
<dbReference type="OrthoDB" id="310895at2759"/>
<keyword evidence="4" id="KW-0520">NAD</keyword>
<dbReference type="GO" id="GO:0004491">
    <property type="term" value="F:methylmalonate-semialdehyde dehydrogenase (acylating, NAD) activity"/>
    <property type="evidence" value="ECO:0007669"/>
    <property type="project" value="UniProtKB-EC"/>
</dbReference>
<dbReference type="Proteomes" id="UP000663874">
    <property type="component" value="Unassembled WGS sequence"/>
</dbReference>
<dbReference type="Proteomes" id="UP000663823">
    <property type="component" value="Unassembled WGS sequence"/>
</dbReference>
<dbReference type="Gene3D" id="3.40.309.10">
    <property type="entry name" value="Aldehyde Dehydrogenase, Chain A, domain 2"/>
    <property type="match status" value="1"/>
</dbReference>
<dbReference type="SUPFAM" id="SSF53720">
    <property type="entry name" value="ALDH-like"/>
    <property type="match status" value="1"/>
</dbReference>
<comment type="catalytic activity">
    <reaction evidence="6">
        <text>3-oxopropanoate + NAD(+) + CoA + H2O = hydrogencarbonate + acetyl-CoA + NADH + H(+)</text>
        <dbReference type="Rhea" id="RHEA:76615"/>
        <dbReference type="ChEBI" id="CHEBI:15377"/>
        <dbReference type="ChEBI" id="CHEBI:15378"/>
        <dbReference type="ChEBI" id="CHEBI:17544"/>
        <dbReference type="ChEBI" id="CHEBI:33190"/>
        <dbReference type="ChEBI" id="CHEBI:57287"/>
        <dbReference type="ChEBI" id="CHEBI:57288"/>
        <dbReference type="ChEBI" id="CHEBI:57540"/>
        <dbReference type="ChEBI" id="CHEBI:57945"/>
        <dbReference type="EC" id="1.2.1.27"/>
    </reaction>
    <physiologicalReaction direction="left-to-right" evidence="6">
        <dbReference type="Rhea" id="RHEA:76616"/>
    </physiologicalReaction>
</comment>
<comment type="caution">
    <text evidence="9">The sequence shown here is derived from an EMBL/GenBank/DDBJ whole genome shotgun (WGS) entry which is preliminary data.</text>
</comment>
<dbReference type="Proteomes" id="UP000663882">
    <property type="component" value="Unassembled WGS sequence"/>
</dbReference>
<dbReference type="GO" id="GO:0006574">
    <property type="term" value="P:L-valine catabolic process"/>
    <property type="evidence" value="ECO:0007669"/>
    <property type="project" value="TreeGrafter"/>
</dbReference>
<evidence type="ECO:0000256" key="6">
    <source>
        <dbReference type="ARBA" id="ARBA00048821"/>
    </source>
</evidence>
<evidence type="ECO:0000256" key="3">
    <source>
        <dbReference type="ARBA" id="ARBA00023002"/>
    </source>
</evidence>
<evidence type="ECO:0000256" key="4">
    <source>
        <dbReference type="ARBA" id="ARBA00023027"/>
    </source>
</evidence>
<dbReference type="FunFam" id="3.40.309.10:FF:000002">
    <property type="entry name" value="Methylmalonate-semialdehyde dehydrogenase (Acylating)"/>
    <property type="match status" value="1"/>
</dbReference>
<dbReference type="GO" id="GO:0005739">
    <property type="term" value="C:mitochondrion"/>
    <property type="evidence" value="ECO:0007669"/>
    <property type="project" value="TreeGrafter"/>
</dbReference>
<dbReference type="PROSITE" id="PS00070">
    <property type="entry name" value="ALDEHYDE_DEHYDR_CYS"/>
    <property type="match status" value="1"/>
</dbReference>
<accession>A0A814NPA7</accession>
<dbReference type="Gene3D" id="3.40.605.10">
    <property type="entry name" value="Aldehyde Dehydrogenase, Chain A, domain 1"/>
    <property type="match status" value="1"/>
</dbReference>
<protein>
    <recommendedName>
        <fullName evidence="2">methylmalonate-semialdehyde dehydrogenase (CoA acylating)</fullName>
        <ecNumber evidence="2">1.2.1.27</ecNumber>
    </recommendedName>
</protein>
<reference evidence="9" key="1">
    <citation type="submission" date="2021-02" db="EMBL/GenBank/DDBJ databases">
        <authorList>
            <person name="Nowell W R."/>
        </authorList>
    </citation>
    <scope>NUCLEOTIDE SEQUENCE</scope>
</reference>
<dbReference type="GO" id="GO:0006210">
    <property type="term" value="P:thymine catabolic process"/>
    <property type="evidence" value="ECO:0007669"/>
    <property type="project" value="TreeGrafter"/>
</dbReference>
<dbReference type="InterPro" id="IPR016163">
    <property type="entry name" value="Ald_DH_C"/>
</dbReference>